<dbReference type="AlphaFoldDB" id="A0A849C2B7"/>
<comment type="caution">
    <text evidence="1">The sequence shown here is derived from an EMBL/GenBank/DDBJ whole genome shotgun (WGS) entry which is preliminary data.</text>
</comment>
<feature type="non-terminal residue" evidence="1">
    <location>
        <position position="66"/>
    </location>
</feature>
<keyword evidence="2" id="KW-1185">Reference proteome</keyword>
<dbReference type="Gene3D" id="3.30.70.3040">
    <property type="match status" value="1"/>
</dbReference>
<gene>
    <name evidence="1" type="ORF">HLB09_12035</name>
</gene>
<accession>A0A849C2B7</accession>
<evidence type="ECO:0000313" key="2">
    <source>
        <dbReference type="Proteomes" id="UP000555552"/>
    </source>
</evidence>
<dbReference type="EMBL" id="JABEMA010000199">
    <property type="protein sequence ID" value="NNH23808.1"/>
    <property type="molecule type" value="Genomic_DNA"/>
</dbReference>
<organism evidence="1 2">
    <name type="scientific">Pseudokineococcus marinus</name>
    <dbReference type="NCBI Taxonomy" id="351215"/>
    <lineage>
        <taxon>Bacteria</taxon>
        <taxon>Bacillati</taxon>
        <taxon>Actinomycetota</taxon>
        <taxon>Actinomycetes</taxon>
        <taxon>Kineosporiales</taxon>
        <taxon>Kineosporiaceae</taxon>
        <taxon>Pseudokineococcus</taxon>
    </lineage>
</organism>
<name>A0A849C2B7_9ACTN</name>
<reference evidence="1 2" key="1">
    <citation type="submission" date="2020-05" db="EMBL/GenBank/DDBJ databases">
        <title>MicrobeNet Type strains.</title>
        <authorList>
            <person name="Nicholson A.C."/>
        </authorList>
    </citation>
    <scope>NUCLEOTIDE SEQUENCE [LARGE SCALE GENOMIC DNA]</scope>
    <source>
        <strain evidence="1 2">JCM 14547</strain>
    </source>
</reference>
<evidence type="ECO:0000313" key="1">
    <source>
        <dbReference type="EMBL" id="NNH23808.1"/>
    </source>
</evidence>
<sequence>MASWDDAPRQRSRRPRWPSWCSPLPPLSQYVSEVEFETSDEAYAQFQQQDAELSASVTPDQLPESF</sequence>
<dbReference type="Proteomes" id="UP000555552">
    <property type="component" value="Unassembled WGS sequence"/>
</dbReference>
<protein>
    <submittedName>
        <fullName evidence="1">Uncharacterized protein</fullName>
    </submittedName>
</protein>
<proteinExistence type="predicted"/>